<keyword evidence="9" id="KW-1185">Reference proteome</keyword>
<name>A0A9K3KW57_9STRA</name>
<gene>
    <name evidence="8" type="ORF">IV203_009731</name>
</gene>
<dbReference type="OrthoDB" id="47803at2759"/>
<evidence type="ECO:0000256" key="3">
    <source>
        <dbReference type="ARBA" id="ARBA00022833"/>
    </source>
</evidence>
<keyword evidence="1" id="KW-0479">Metal-binding</keyword>
<evidence type="ECO:0000256" key="5">
    <source>
        <dbReference type="SAM" id="MobiDB-lite"/>
    </source>
</evidence>
<reference evidence="8" key="2">
    <citation type="submission" date="2021-04" db="EMBL/GenBank/DDBJ databases">
        <authorList>
            <person name="Podell S."/>
        </authorList>
    </citation>
    <scope>NUCLEOTIDE SEQUENCE</scope>
    <source>
        <strain evidence="8">Hildebrandi</strain>
    </source>
</reference>
<dbReference type="PANTHER" id="PTHR45931:SF3">
    <property type="entry name" value="RING ZINC FINGER-CONTAINING PROTEIN"/>
    <property type="match status" value="1"/>
</dbReference>
<dbReference type="PROSITE" id="PS50089">
    <property type="entry name" value="ZF_RING_2"/>
    <property type="match status" value="1"/>
</dbReference>
<dbReference type="PANTHER" id="PTHR45931">
    <property type="entry name" value="SI:CH211-59O9.10"/>
    <property type="match status" value="1"/>
</dbReference>
<accession>A0A9K3KW57</accession>
<dbReference type="AlphaFoldDB" id="A0A9K3KW57"/>
<dbReference type="InterPro" id="IPR051834">
    <property type="entry name" value="RING_finger_E3_ligase"/>
</dbReference>
<reference evidence="8" key="1">
    <citation type="journal article" date="2021" name="Sci. Rep.">
        <title>Diploid genomic architecture of Nitzschia inconspicua, an elite biomass production diatom.</title>
        <authorList>
            <person name="Oliver A."/>
            <person name="Podell S."/>
            <person name="Pinowska A."/>
            <person name="Traller J.C."/>
            <person name="Smith S.R."/>
            <person name="McClure R."/>
            <person name="Beliaev A."/>
            <person name="Bohutskyi P."/>
            <person name="Hill E.A."/>
            <person name="Rabines A."/>
            <person name="Zheng H."/>
            <person name="Allen L.Z."/>
            <person name="Kuo A."/>
            <person name="Grigoriev I.V."/>
            <person name="Allen A.E."/>
            <person name="Hazlebeck D."/>
            <person name="Allen E.E."/>
        </authorList>
    </citation>
    <scope>NUCLEOTIDE SEQUENCE</scope>
    <source>
        <strain evidence="8">Hildebrandi</strain>
    </source>
</reference>
<dbReference type="Pfam" id="PF13639">
    <property type="entry name" value="zf-RING_2"/>
    <property type="match status" value="1"/>
</dbReference>
<sequence length="495" mass="54673">MIPSISTAALSLLFAIVFPVRTIEASIQVVDLGRVYQSRPDKYVGLQMRTGLEYPARLQRISQNPHLCGNQPWNVTVPHDGLPVALLVKKGLCTYTDKAEFASRYIHPPGIVKFLIIDGENSIRDENDEENFDEVIVEGETPHATAPTALDDESSVTLQKRKRRANDISVAVLHISYRAGYELMEIVLGEERAVKSAGGTRVALDDVSPATSQLLMMLWIGLCAIIMCAACCCLAHAIANLLDAHNPPDDQHQQRRPRRRRLTLEQVRKIQVGVFDGTKLLFEAPTSAESAEEDILATPPTPSSHCLDCCSICLDEYVPGDKLRCLPCSHAFHSRCVARWLIERSSTCPLCKMDLYEEEEEEVEEGDPTNAGQQPSATRGLFSSWASIPPETTTTTAATTAAAATLQTPQNQESWSQSWRSRRELIVTWGRNVFVSPRQRRRAAASRVSESLAEPLLSQESQPHNDANHNAESPGPLGQIVAQDQTPVAVEEHEV</sequence>
<dbReference type="Proteomes" id="UP000693970">
    <property type="component" value="Unassembled WGS sequence"/>
</dbReference>
<evidence type="ECO:0000256" key="4">
    <source>
        <dbReference type="PROSITE-ProRule" id="PRU00175"/>
    </source>
</evidence>
<evidence type="ECO:0000259" key="7">
    <source>
        <dbReference type="PROSITE" id="PS50089"/>
    </source>
</evidence>
<keyword evidence="3" id="KW-0862">Zinc</keyword>
<keyword evidence="2 4" id="KW-0863">Zinc-finger</keyword>
<dbReference type="GO" id="GO:0005634">
    <property type="term" value="C:nucleus"/>
    <property type="evidence" value="ECO:0007669"/>
    <property type="project" value="TreeGrafter"/>
</dbReference>
<feature type="region of interest" description="Disordered" evidence="5">
    <location>
        <begin position="359"/>
        <end position="378"/>
    </location>
</feature>
<feature type="chain" id="PRO_5039903745" evidence="6">
    <location>
        <begin position="26"/>
        <end position="495"/>
    </location>
</feature>
<evidence type="ECO:0000256" key="6">
    <source>
        <dbReference type="SAM" id="SignalP"/>
    </source>
</evidence>
<evidence type="ECO:0000313" key="8">
    <source>
        <dbReference type="EMBL" id="KAG7350371.1"/>
    </source>
</evidence>
<dbReference type="InterPro" id="IPR001841">
    <property type="entry name" value="Znf_RING"/>
</dbReference>
<proteinExistence type="predicted"/>
<keyword evidence="6" id="KW-0732">Signal</keyword>
<evidence type="ECO:0000313" key="9">
    <source>
        <dbReference type="Proteomes" id="UP000693970"/>
    </source>
</evidence>
<dbReference type="GO" id="GO:0006511">
    <property type="term" value="P:ubiquitin-dependent protein catabolic process"/>
    <property type="evidence" value="ECO:0007669"/>
    <property type="project" value="TreeGrafter"/>
</dbReference>
<dbReference type="SMART" id="SM00184">
    <property type="entry name" value="RING"/>
    <property type="match status" value="1"/>
</dbReference>
<feature type="region of interest" description="Disordered" evidence="5">
    <location>
        <begin position="446"/>
        <end position="495"/>
    </location>
</feature>
<feature type="signal peptide" evidence="6">
    <location>
        <begin position="1"/>
        <end position="25"/>
    </location>
</feature>
<dbReference type="GO" id="GO:0008270">
    <property type="term" value="F:zinc ion binding"/>
    <property type="evidence" value="ECO:0007669"/>
    <property type="project" value="UniProtKB-KW"/>
</dbReference>
<protein>
    <submittedName>
        <fullName evidence="8">Ring finger domain containing protein</fullName>
    </submittedName>
</protein>
<organism evidence="8 9">
    <name type="scientific">Nitzschia inconspicua</name>
    <dbReference type="NCBI Taxonomy" id="303405"/>
    <lineage>
        <taxon>Eukaryota</taxon>
        <taxon>Sar</taxon>
        <taxon>Stramenopiles</taxon>
        <taxon>Ochrophyta</taxon>
        <taxon>Bacillariophyta</taxon>
        <taxon>Bacillariophyceae</taxon>
        <taxon>Bacillariophycidae</taxon>
        <taxon>Bacillariales</taxon>
        <taxon>Bacillariaceae</taxon>
        <taxon>Nitzschia</taxon>
    </lineage>
</organism>
<feature type="compositionally biased region" description="Polar residues" evidence="5">
    <location>
        <begin position="458"/>
        <end position="471"/>
    </location>
</feature>
<evidence type="ECO:0000256" key="2">
    <source>
        <dbReference type="ARBA" id="ARBA00022771"/>
    </source>
</evidence>
<dbReference type="GO" id="GO:0061630">
    <property type="term" value="F:ubiquitin protein ligase activity"/>
    <property type="evidence" value="ECO:0007669"/>
    <property type="project" value="TreeGrafter"/>
</dbReference>
<comment type="caution">
    <text evidence="8">The sequence shown here is derived from an EMBL/GenBank/DDBJ whole genome shotgun (WGS) entry which is preliminary data.</text>
</comment>
<feature type="domain" description="RING-type" evidence="7">
    <location>
        <begin position="310"/>
        <end position="352"/>
    </location>
</feature>
<dbReference type="EMBL" id="JAGRRH010000018">
    <property type="protein sequence ID" value="KAG7350371.1"/>
    <property type="molecule type" value="Genomic_DNA"/>
</dbReference>
<evidence type="ECO:0000256" key="1">
    <source>
        <dbReference type="ARBA" id="ARBA00022723"/>
    </source>
</evidence>